<accession>M4B2T3</accession>
<name>M4B2T3_HYAAE</name>
<reference evidence="1" key="2">
    <citation type="submission" date="2015-06" db="UniProtKB">
        <authorList>
            <consortium name="EnsemblProtists"/>
        </authorList>
    </citation>
    <scope>IDENTIFICATION</scope>
    <source>
        <strain evidence="1">Emoy2</strain>
    </source>
</reference>
<proteinExistence type="predicted"/>
<dbReference type="VEuPathDB" id="FungiDB:HpaG800581"/>
<evidence type="ECO:0000313" key="2">
    <source>
        <dbReference type="Proteomes" id="UP000011713"/>
    </source>
</evidence>
<dbReference type="InParanoid" id="M4B2T3"/>
<dbReference type="Proteomes" id="UP000011713">
    <property type="component" value="Unassembled WGS sequence"/>
</dbReference>
<dbReference type="EMBL" id="JH598094">
    <property type="status" value="NOT_ANNOTATED_CDS"/>
    <property type="molecule type" value="Genomic_DNA"/>
</dbReference>
<evidence type="ECO:0000313" key="1">
    <source>
        <dbReference type="EnsemblProtists" id="HpaP800581"/>
    </source>
</evidence>
<dbReference type="EnsemblProtists" id="HpaT800581">
    <property type="protein sequence ID" value="HpaP800581"/>
    <property type="gene ID" value="HpaG800581"/>
</dbReference>
<dbReference type="HOGENOM" id="CLU_2241791_0_0_1"/>
<sequence length="105" mass="11453">MGINAVSFSVSWNIETCRELLVTAVNVKNANLIETVDSLARTMDSSYESEFLGTFLDLINHSSAHAVLDTLASKKRNESAYDCVRVKAAPGCGFKRSTESSFVSQ</sequence>
<dbReference type="AlphaFoldDB" id="M4B2T3"/>
<protein>
    <submittedName>
        <fullName evidence="1">Uncharacterized protein</fullName>
    </submittedName>
</protein>
<reference evidence="2" key="1">
    <citation type="journal article" date="2010" name="Science">
        <title>Signatures of adaptation to obligate biotrophy in the Hyaloperonospora arabidopsidis genome.</title>
        <authorList>
            <person name="Baxter L."/>
            <person name="Tripathy S."/>
            <person name="Ishaque N."/>
            <person name="Boot N."/>
            <person name="Cabral A."/>
            <person name="Kemen E."/>
            <person name="Thines M."/>
            <person name="Ah-Fong A."/>
            <person name="Anderson R."/>
            <person name="Badejoko W."/>
            <person name="Bittner-Eddy P."/>
            <person name="Boore J.L."/>
            <person name="Chibucos M.C."/>
            <person name="Coates M."/>
            <person name="Dehal P."/>
            <person name="Delehaunty K."/>
            <person name="Dong S."/>
            <person name="Downton P."/>
            <person name="Dumas B."/>
            <person name="Fabro G."/>
            <person name="Fronick C."/>
            <person name="Fuerstenberg S.I."/>
            <person name="Fulton L."/>
            <person name="Gaulin E."/>
            <person name="Govers F."/>
            <person name="Hughes L."/>
            <person name="Humphray S."/>
            <person name="Jiang R.H."/>
            <person name="Judelson H."/>
            <person name="Kamoun S."/>
            <person name="Kyung K."/>
            <person name="Meijer H."/>
            <person name="Minx P."/>
            <person name="Morris P."/>
            <person name="Nelson J."/>
            <person name="Phuntumart V."/>
            <person name="Qutob D."/>
            <person name="Rehmany A."/>
            <person name="Rougon-Cardoso A."/>
            <person name="Ryden P."/>
            <person name="Torto-Alalibo T."/>
            <person name="Studholme D."/>
            <person name="Wang Y."/>
            <person name="Win J."/>
            <person name="Wood J."/>
            <person name="Clifton S.W."/>
            <person name="Rogers J."/>
            <person name="Van den Ackerveken G."/>
            <person name="Jones J.D."/>
            <person name="McDowell J.M."/>
            <person name="Beynon J."/>
            <person name="Tyler B.M."/>
        </authorList>
    </citation>
    <scope>NUCLEOTIDE SEQUENCE [LARGE SCALE GENOMIC DNA]</scope>
    <source>
        <strain evidence="2">Emoy2</strain>
    </source>
</reference>
<organism evidence="1 2">
    <name type="scientific">Hyaloperonospora arabidopsidis (strain Emoy2)</name>
    <name type="common">Downy mildew agent</name>
    <name type="synonym">Peronospora arabidopsidis</name>
    <dbReference type="NCBI Taxonomy" id="559515"/>
    <lineage>
        <taxon>Eukaryota</taxon>
        <taxon>Sar</taxon>
        <taxon>Stramenopiles</taxon>
        <taxon>Oomycota</taxon>
        <taxon>Peronosporomycetes</taxon>
        <taxon>Peronosporales</taxon>
        <taxon>Peronosporaceae</taxon>
        <taxon>Hyaloperonospora</taxon>
    </lineage>
</organism>
<keyword evidence="2" id="KW-1185">Reference proteome</keyword>